<evidence type="ECO:0000313" key="5">
    <source>
        <dbReference type="EMBL" id="JAQ13566.1"/>
    </source>
</evidence>
<feature type="region of interest" description="Disordered" evidence="3">
    <location>
        <begin position="638"/>
        <end position="664"/>
    </location>
</feature>
<evidence type="ECO:0000256" key="2">
    <source>
        <dbReference type="ARBA" id="ARBA00022694"/>
    </source>
</evidence>
<feature type="compositionally biased region" description="Basic and acidic residues" evidence="3">
    <location>
        <begin position="332"/>
        <end position="348"/>
    </location>
</feature>
<feature type="region of interest" description="Disordered" evidence="3">
    <location>
        <begin position="939"/>
        <end position="972"/>
    </location>
</feature>
<keyword evidence="2" id="KW-0819">tRNA processing</keyword>
<feature type="compositionally biased region" description="Low complexity" evidence="3">
    <location>
        <begin position="644"/>
        <end position="664"/>
    </location>
</feature>
<dbReference type="EMBL" id="GDHC01005063">
    <property type="protein sequence ID" value="JAQ13566.1"/>
    <property type="molecule type" value="Transcribed_RNA"/>
</dbReference>
<evidence type="ECO:0000256" key="3">
    <source>
        <dbReference type="SAM" id="MobiDB-lite"/>
    </source>
</evidence>
<keyword evidence="5" id="KW-0378">Hydrolase</keyword>
<feature type="region of interest" description="Disordered" evidence="3">
    <location>
        <begin position="583"/>
        <end position="624"/>
    </location>
</feature>
<gene>
    <name evidence="5" type="primary">TSEN54_0</name>
    <name evidence="5" type="ORF">g.80157</name>
</gene>
<feature type="compositionally biased region" description="Basic and acidic residues" evidence="3">
    <location>
        <begin position="266"/>
        <end position="281"/>
    </location>
</feature>
<dbReference type="AlphaFoldDB" id="A0A146M479"/>
<proteinExistence type="inferred from homology"/>
<evidence type="ECO:0000259" key="4">
    <source>
        <dbReference type="Pfam" id="PF12928"/>
    </source>
</evidence>
<dbReference type="GO" id="GO:0004519">
    <property type="term" value="F:endonuclease activity"/>
    <property type="evidence" value="ECO:0007669"/>
    <property type="project" value="UniProtKB-KW"/>
</dbReference>
<accession>A0A146M479</accession>
<feature type="compositionally biased region" description="Polar residues" evidence="3">
    <location>
        <begin position="583"/>
        <end position="596"/>
    </location>
</feature>
<dbReference type="GO" id="GO:0000214">
    <property type="term" value="C:tRNA-intron endonuclease complex"/>
    <property type="evidence" value="ECO:0007669"/>
    <property type="project" value="TreeGrafter"/>
</dbReference>
<protein>
    <submittedName>
        <fullName evidence="5">tRNA-splicing endonuclease subunit Sen54</fullName>
    </submittedName>
</protein>
<feature type="domain" description="tRNA-splicing endonuclease subunit Sen54 N-terminal" evidence="4">
    <location>
        <begin position="53"/>
        <end position="119"/>
    </location>
</feature>
<dbReference type="InterPro" id="IPR024337">
    <property type="entry name" value="tRNA_splic_suSen54"/>
</dbReference>
<dbReference type="GO" id="GO:0000379">
    <property type="term" value="P:tRNA-type intron splice site recognition and cleavage"/>
    <property type="evidence" value="ECO:0007669"/>
    <property type="project" value="TreeGrafter"/>
</dbReference>
<comment type="similarity">
    <text evidence="1">Belongs to the SEN54 family.</text>
</comment>
<name>A0A146M479_LYGHE</name>
<feature type="region of interest" description="Disordered" evidence="3">
    <location>
        <begin position="233"/>
        <end position="348"/>
    </location>
</feature>
<dbReference type="PANTHER" id="PTHR21027:SF1">
    <property type="entry name" value="TRNA-SPLICING ENDONUCLEASE SUBUNIT SEN54"/>
    <property type="match status" value="1"/>
</dbReference>
<keyword evidence="5" id="KW-0540">Nuclease</keyword>
<organism evidence="5">
    <name type="scientific">Lygus hesperus</name>
    <name type="common">Western plant bug</name>
    <dbReference type="NCBI Taxonomy" id="30085"/>
    <lineage>
        <taxon>Eukaryota</taxon>
        <taxon>Metazoa</taxon>
        <taxon>Ecdysozoa</taxon>
        <taxon>Arthropoda</taxon>
        <taxon>Hexapoda</taxon>
        <taxon>Insecta</taxon>
        <taxon>Pterygota</taxon>
        <taxon>Neoptera</taxon>
        <taxon>Paraneoptera</taxon>
        <taxon>Hemiptera</taxon>
        <taxon>Heteroptera</taxon>
        <taxon>Panheteroptera</taxon>
        <taxon>Cimicomorpha</taxon>
        <taxon>Miridae</taxon>
        <taxon>Mirini</taxon>
        <taxon>Lygus</taxon>
    </lineage>
</organism>
<dbReference type="InterPro" id="IPR024336">
    <property type="entry name" value="tRNA_splic_suSen54_N"/>
</dbReference>
<feature type="compositionally biased region" description="Polar residues" evidence="3">
    <location>
        <begin position="939"/>
        <end position="971"/>
    </location>
</feature>
<keyword evidence="5" id="KW-0255">Endonuclease</keyword>
<dbReference type="Pfam" id="PF12928">
    <property type="entry name" value="tRNA_int_end_N2"/>
    <property type="match status" value="1"/>
</dbReference>
<dbReference type="PANTHER" id="PTHR21027">
    <property type="entry name" value="TRNA-SPLICING ENDONUCLEASE SUBUNIT SEN54"/>
    <property type="match status" value="1"/>
</dbReference>
<feature type="compositionally biased region" description="Polar residues" evidence="3">
    <location>
        <begin position="605"/>
        <end position="624"/>
    </location>
</feature>
<evidence type="ECO:0000256" key="1">
    <source>
        <dbReference type="ARBA" id="ARBA00005736"/>
    </source>
</evidence>
<sequence>MLQNRSNKLLSGKDVINLKNSSLKDIPSGSKEYAPNNSWLESKQIQVTLETYHDLVRSERIEKKANLSSAIWLDDVGKAKVTKKAGKFWEVFGHTIDSEDWLLPEEALFLLETNALELFREGVPLSIEETYSLVVGDHCSLEEYRVYSHLSRKGYRVLRHDKEITLTAYEKEIHLDQINLAEKRCAPSTSVASKVDGAVGKELDGMSVTEVAAEDIATADDKPGADVPEVAVNQAEKVKESPTPTEDASKGEKSNADSIGDDAKDDESIRMSEEASSERNTGDSLVSPEDGAKRVLSSEVQDKEKDVGTKGNANCGVAPSLVVDISLDTDEKEASPDVEMHDEPEVSERNTLAVSDLVPLKKRVGSSPDLLIVEDEQDDVIEIDDDDNEDGDIHEVEITEVKTASHNMDTVDLMDSEEDDDVVFICQKSGNKDPSKWRKWFSTIPVFVNTVFPEENDQSNQKPSKLKLIDLFDLGNKTIDTIMKAIPRHDGSANFINAPDLRFIPQNIVPKFAHYRINVQTYDSTLERDDAHSVQSDSATPVGNVDTSQSLSQVVQYGQEPANFSRNPYGYSFHRTRNNNYRRNLWNPQNQNNGFQRQPFRPNRFNPSDHSLDSSSPVIPSIEGTNQSNFKVTEIYNNRNDGVSNRNGRFNSRNNDYNNRNDGYNNHHEGFVNQDRRNYASNASQSFTRPNHFRGRWDNNQNNFQNNFVNDQNPAPFGGFQQNNNGMQGQLKFALQQACQMQMLAMNLMQNSQALIQNFNSPQMNFMNPMNNFQVANNFNPTDLVSPFINQFKGDFRGRRPYRRPYMRRGSGGRRRYFNNDRGSPNVSEVSEVVCIDSDEEECKVKQKPAYKRMLALGAIADLNSPKRSKIISITEVEDVKPGRSVKRESRLSAEKSRAEVGLVKNERLPTKAEPVSSGNVCKTEERSVSETIPSTLDVSAKGSVNNPGVTGRSTQSPVSICDESTNSSTVELVDEESASGSGAVMIESAPASTPDCSIAPEVQVTDVVMEESQNEVNSELKADEAATNSEIVTSDKEVPVTWKSYKQGLTESPIQSKTFSSLLSYEDQRASVKDVLKSLQIFDPIEETESTKELIKVSFDVYLPNQPFRKSVRLLPNYRVIVKGSSWFPSVYELNYLNKTYKDDVPFLYAVVYADSIGIYNLHSVTLPTLVDNM</sequence>
<reference evidence="5" key="1">
    <citation type="journal article" date="2016" name="Gigascience">
        <title>De novo construction of an expanded transcriptome assembly for the western tarnished plant bug, Lygus hesperus.</title>
        <authorList>
            <person name="Tassone E.E."/>
            <person name="Geib S.M."/>
            <person name="Hall B."/>
            <person name="Fabrick J.A."/>
            <person name="Brent C.S."/>
            <person name="Hull J.J."/>
        </authorList>
    </citation>
    <scope>NUCLEOTIDE SEQUENCE</scope>
</reference>